<name>A0ABS3G1P5_9FLAO</name>
<dbReference type="EMBL" id="JAFLNL010000001">
    <property type="protein sequence ID" value="MBO0352868.1"/>
    <property type="molecule type" value="Genomic_DNA"/>
</dbReference>
<reference evidence="1 2" key="1">
    <citation type="submission" date="2021-03" db="EMBL/GenBank/DDBJ databases">
        <title>Muricauda lutimaris sp. nov. and Muricauda ruestringensis sp. nov, two marine members of the Flavobacteriaceae isolated from deep sea sediments of Western Pacific.</title>
        <authorList>
            <person name="Zhao S."/>
            <person name="Liu R."/>
        </authorList>
    </citation>
    <scope>NUCLEOTIDE SEQUENCE [LARGE SCALE GENOMIC DNA]</scope>
    <source>
        <strain evidence="1 2">BC31-1-A7</strain>
    </source>
</reference>
<evidence type="ECO:0000313" key="2">
    <source>
        <dbReference type="Proteomes" id="UP000664044"/>
    </source>
</evidence>
<dbReference type="Proteomes" id="UP000664044">
    <property type="component" value="Unassembled WGS sequence"/>
</dbReference>
<sequence>MEYTNPPENYNITVEFSNTQLANISDLGGAVAFAHEVIHAEIYRKMLSAAQKGDLDPANMSPQEQVNYINNLRNDFPGLYDYYYDRYKPTWNHNMMAQHYRSAIAVDTPKIRAGFLQNIQSNK</sequence>
<proteinExistence type="predicted"/>
<gene>
    <name evidence="1" type="ORF">J0656_02490</name>
</gene>
<evidence type="ECO:0000313" key="1">
    <source>
        <dbReference type="EMBL" id="MBO0352868.1"/>
    </source>
</evidence>
<keyword evidence="2" id="KW-1185">Reference proteome</keyword>
<dbReference type="RefSeq" id="WP_207031251.1">
    <property type="nucleotide sequence ID" value="NZ_JAFLNL010000001.1"/>
</dbReference>
<comment type="caution">
    <text evidence="1">The sequence shown here is derived from an EMBL/GenBank/DDBJ whole genome shotgun (WGS) entry which is preliminary data.</text>
</comment>
<accession>A0ABS3G1P5</accession>
<organism evidence="1 2">
    <name type="scientific">Flagellimonas aurea</name>
    <dbReference type="NCBI Taxonomy" id="2915619"/>
    <lineage>
        <taxon>Bacteria</taxon>
        <taxon>Pseudomonadati</taxon>
        <taxon>Bacteroidota</taxon>
        <taxon>Flavobacteriia</taxon>
        <taxon>Flavobacteriales</taxon>
        <taxon>Flavobacteriaceae</taxon>
        <taxon>Flagellimonas</taxon>
    </lineage>
</organism>
<protein>
    <submittedName>
        <fullName evidence="1">Uncharacterized protein</fullName>
    </submittedName>
</protein>